<dbReference type="GO" id="GO:0016787">
    <property type="term" value="F:hydrolase activity"/>
    <property type="evidence" value="ECO:0007669"/>
    <property type="project" value="InterPro"/>
</dbReference>
<protein>
    <recommendedName>
        <fullName evidence="3">AB hydrolase-1 domain-containing protein</fullName>
    </recommendedName>
</protein>
<sequence>MKFVIFHGAFGSSDGNWFPELKVRLEELGQEVLVPQFPVDKWNDITTMNETKYISKQSLSAWHEVFKAQVLPFIGKNEKVIFVGHSLGAVYILHAVEEFKLQLDSAIFVSAFLDKLGKDWQIDKVNESFYKTDFDFEDLKKRIPTSYVLYSDNDPYVDKQHAQLFSRALESSIIFVKRAGHMNMEVNVNELPLVFELCSTRLDLSLYQRYLKHRTRYDAVKKTSSGEIKSIKFPFEEVVDEGIFHFRNIKKRGFATFLTSYDIWDKEEKYFEDARLAAKRIDDFKRVFVVESSNDFKREKLRNLIAKDIEAGIKVYLCPIESIRFDVPYLDFGIWDDEYVCIVTYGKDHNFEGEVELNSQSEILEKSKGWEQLILSKSTAITSASEDIDKFIASNYGKSEGID</sequence>
<dbReference type="EMBL" id="PFQB01000078">
    <property type="protein sequence ID" value="PJA13676.1"/>
    <property type="molecule type" value="Genomic_DNA"/>
</dbReference>
<dbReference type="Proteomes" id="UP000228952">
    <property type="component" value="Unassembled WGS sequence"/>
</dbReference>
<dbReference type="SUPFAM" id="SSF53474">
    <property type="entry name" value="alpha/beta-Hydrolases"/>
    <property type="match status" value="1"/>
</dbReference>
<proteinExistence type="predicted"/>
<reference evidence="2" key="1">
    <citation type="submission" date="2017-09" db="EMBL/GenBank/DDBJ databases">
        <title>Depth-based differentiation of microbial function through sediment-hosted aquifers and enrichment of novel symbionts in the deep terrestrial subsurface.</title>
        <authorList>
            <person name="Probst A.J."/>
            <person name="Ladd B."/>
            <person name="Jarett J.K."/>
            <person name="Geller-Mcgrath D.E."/>
            <person name="Sieber C.M.K."/>
            <person name="Emerson J.B."/>
            <person name="Anantharaman K."/>
            <person name="Thomas B.C."/>
            <person name="Malmstrom R."/>
            <person name="Stieglmeier M."/>
            <person name="Klingl A."/>
            <person name="Woyke T."/>
            <person name="Ryan C.M."/>
            <person name="Banfield J.F."/>
        </authorList>
    </citation>
    <scope>NUCLEOTIDE SEQUENCE [LARGE SCALE GENOMIC DNA]</scope>
</reference>
<dbReference type="PANTHER" id="PTHR15394:SF3">
    <property type="entry name" value="SERINE HYDROLASE RBBP9"/>
    <property type="match status" value="1"/>
</dbReference>
<dbReference type="InterPro" id="IPR010662">
    <property type="entry name" value="RBBP9/YdeN"/>
</dbReference>
<evidence type="ECO:0000313" key="1">
    <source>
        <dbReference type="EMBL" id="PJA13676.1"/>
    </source>
</evidence>
<dbReference type="PANTHER" id="PTHR15394">
    <property type="entry name" value="SERINE HYDROLASE RBBP9"/>
    <property type="match status" value="1"/>
</dbReference>
<gene>
    <name evidence="1" type="ORF">COX64_03150</name>
</gene>
<organism evidence="1 2">
    <name type="scientific">Candidatus Dojkabacteria bacterium CG_4_10_14_0_2_um_filter_Dojkabacteria_WS6_41_15</name>
    <dbReference type="NCBI Taxonomy" id="2014249"/>
    <lineage>
        <taxon>Bacteria</taxon>
        <taxon>Candidatus Dojkabacteria</taxon>
    </lineage>
</organism>
<dbReference type="Gene3D" id="3.40.50.1820">
    <property type="entry name" value="alpha/beta hydrolase"/>
    <property type="match status" value="1"/>
</dbReference>
<dbReference type="AlphaFoldDB" id="A0A2M7W1P1"/>
<dbReference type="Pfam" id="PF06821">
    <property type="entry name" value="Ser_hydrolase"/>
    <property type="match status" value="1"/>
</dbReference>
<name>A0A2M7W1P1_9BACT</name>
<comment type="caution">
    <text evidence="1">The sequence shown here is derived from an EMBL/GenBank/DDBJ whole genome shotgun (WGS) entry which is preliminary data.</text>
</comment>
<accession>A0A2M7W1P1</accession>
<evidence type="ECO:0008006" key="3">
    <source>
        <dbReference type="Google" id="ProtNLM"/>
    </source>
</evidence>
<evidence type="ECO:0000313" key="2">
    <source>
        <dbReference type="Proteomes" id="UP000228952"/>
    </source>
</evidence>
<dbReference type="InterPro" id="IPR029058">
    <property type="entry name" value="AB_hydrolase_fold"/>
</dbReference>